<evidence type="ECO:0000313" key="3">
    <source>
        <dbReference type="Proteomes" id="UP001601058"/>
    </source>
</evidence>
<organism evidence="2 3">
    <name type="scientific">Cytobacillus mangrovibacter</name>
    <dbReference type="NCBI Taxonomy" id="3299024"/>
    <lineage>
        <taxon>Bacteria</taxon>
        <taxon>Bacillati</taxon>
        <taxon>Bacillota</taxon>
        <taxon>Bacilli</taxon>
        <taxon>Bacillales</taxon>
        <taxon>Bacillaceae</taxon>
        <taxon>Cytobacillus</taxon>
    </lineage>
</organism>
<dbReference type="RefSeq" id="WP_389221092.1">
    <property type="nucleotide sequence ID" value="NZ_JBIACJ010000007.1"/>
</dbReference>
<evidence type="ECO:0000256" key="1">
    <source>
        <dbReference type="SAM" id="Phobius"/>
    </source>
</evidence>
<feature type="transmembrane region" description="Helical" evidence="1">
    <location>
        <begin position="86"/>
        <end position="107"/>
    </location>
</feature>
<gene>
    <name evidence="2" type="ORF">ACFYKT_14765</name>
</gene>
<comment type="caution">
    <text evidence="2">The sequence shown here is derived from an EMBL/GenBank/DDBJ whole genome shotgun (WGS) entry which is preliminary data.</text>
</comment>
<accession>A0ABW6K0C9</accession>
<keyword evidence="1" id="KW-0812">Transmembrane</keyword>
<sequence>MNIQSVLKMYSQDKLTWFLIPNIILFSVFLFTLLVSILISAGEQIYTGGASYIFFYMLIIGITVVKQTFPYAIGMSIRRTDYFLGTVAMSVATNILFGILLVILSFIENATNGWGGRVHFFHFPYLNDGTLFEQLMIYIIVLIHLFFLGFLISSFTRRFGGKGLLIAAISLLLIISAALLLVNYYGAWINIFNWFATHTAIQIAYTLILPTLLFIGLSYLMLRKATV</sequence>
<keyword evidence="1" id="KW-0472">Membrane</keyword>
<keyword evidence="1" id="KW-1133">Transmembrane helix</keyword>
<reference evidence="2 3" key="1">
    <citation type="submission" date="2024-08" db="EMBL/GenBank/DDBJ databases">
        <title>Two novel Cytobacillus novel species.</title>
        <authorList>
            <person name="Liu G."/>
        </authorList>
    </citation>
    <scope>NUCLEOTIDE SEQUENCE [LARGE SCALE GENOMIC DNA]</scope>
    <source>
        <strain evidence="2 3">FJAT-53684</strain>
    </source>
</reference>
<keyword evidence="3" id="KW-1185">Reference proteome</keyword>
<protein>
    <recommendedName>
        <fullName evidence="4">ABC transporter permease</fullName>
    </recommendedName>
</protein>
<feature type="transmembrane region" description="Helical" evidence="1">
    <location>
        <begin position="135"/>
        <end position="152"/>
    </location>
</feature>
<feature type="transmembrane region" description="Helical" evidence="1">
    <location>
        <begin position="199"/>
        <end position="222"/>
    </location>
</feature>
<name>A0ABW6K0C9_9BACI</name>
<proteinExistence type="predicted"/>
<feature type="transmembrane region" description="Helical" evidence="1">
    <location>
        <begin position="45"/>
        <end position="65"/>
    </location>
</feature>
<feature type="transmembrane region" description="Helical" evidence="1">
    <location>
        <begin position="164"/>
        <end position="187"/>
    </location>
</feature>
<dbReference type="Proteomes" id="UP001601058">
    <property type="component" value="Unassembled WGS sequence"/>
</dbReference>
<feature type="transmembrane region" description="Helical" evidence="1">
    <location>
        <begin position="15"/>
        <end position="39"/>
    </location>
</feature>
<dbReference type="EMBL" id="JBIACJ010000007">
    <property type="protein sequence ID" value="MFE8697602.1"/>
    <property type="molecule type" value="Genomic_DNA"/>
</dbReference>
<evidence type="ECO:0000313" key="2">
    <source>
        <dbReference type="EMBL" id="MFE8697602.1"/>
    </source>
</evidence>
<evidence type="ECO:0008006" key="4">
    <source>
        <dbReference type="Google" id="ProtNLM"/>
    </source>
</evidence>